<dbReference type="Proteomes" id="UP001590950">
    <property type="component" value="Unassembled WGS sequence"/>
</dbReference>
<keyword evidence="2" id="KW-1185">Reference proteome</keyword>
<organism evidence="1 2">
    <name type="scientific">Stereocaulon virgatum</name>
    <dbReference type="NCBI Taxonomy" id="373712"/>
    <lineage>
        <taxon>Eukaryota</taxon>
        <taxon>Fungi</taxon>
        <taxon>Dikarya</taxon>
        <taxon>Ascomycota</taxon>
        <taxon>Pezizomycotina</taxon>
        <taxon>Lecanoromycetes</taxon>
        <taxon>OSLEUM clade</taxon>
        <taxon>Lecanoromycetidae</taxon>
        <taxon>Lecanorales</taxon>
        <taxon>Lecanorineae</taxon>
        <taxon>Stereocaulaceae</taxon>
        <taxon>Stereocaulon</taxon>
    </lineage>
</organism>
<dbReference type="InterPro" id="IPR053007">
    <property type="entry name" value="CYP450_monoxygenase_sec-met"/>
</dbReference>
<proteinExistence type="predicted"/>
<dbReference type="EMBL" id="JBEFKJ010000034">
    <property type="protein sequence ID" value="KAL2038132.1"/>
    <property type="molecule type" value="Genomic_DNA"/>
</dbReference>
<gene>
    <name evidence="1" type="ORF">N7G274_009079</name>
</gene>
<comment type="caution">
    <text evidence="1">The sequence shown here is derived from an EMBL/GenBank/DDBJ whole genome shotgun (WGS) entry which is preliminary data.</text>
</comment>
<evidence type="ECO:0000313" key="2">
    <source>
        <dbReference type="Proteomes" id="UP001590950"/>
    </source>
</evidence>
<dbReference type="PANTHER" id="PTHR47582:SF1">
    <property type="entry name" value="P450, PUTATIVE (EUROFUNG)-RELATED"/>
    <property type="match status" value="1"/>
</dbReference>
<evidence type="ECO:0000313" key="1">
    <source>
        <dbReference type="EMBL" id="KAL2038132.1"/>
    </source>
</evidence>
<dbReference type="PANTHER" id="PTHR47582">
    <property type="entry name" value="P450, PUTATIVE (EUROFUNG)-RELATED"/>
    <property type="match status" value="1"/>
</dbReference>
<name>A0ABR4A1A9_9LECA</name>
<protein>
    <submittedName>
        <fullName evidence="1">Uncharacterized protein</fullName>
    </submittedName>
</protein>
<reference evidence="1 2" key="1">
    <citation type="submission" date="2024-09" db="EMBL/GenBank/DDBJ databases">
        <title>Rethinking Asexuality: The Enigmatic Case of Functional Sexual Genes in Lepraria (Stereocaulaceae).</title>
        <authorList>
            <person name="Doellman M."/>
            <person name="Sun Y."/>
            <person name="Barcenas-Pena A."/>
            <person name="Lumbsch H.T."/>
            <person name="Grewe F."/>
        </authorList>
    </citation>
    <scope>NUCLEOTIDE SEQUENCE [LARGE SCALE GENOMIC DNA]</scope>
    <source>
        <strain evidence="1 2">Mercado 3170</strain>
    </source>
</reference>
<sequence length="78" mass="8757">MHKKYIVTTPGLVQAIQKQPKVLAFSPIEAKVAIQVCGSSKDAHKILMNNVNGDEGDWRIFHRSLRRHASCTLGWSRS</sequence>
<accession>A0ABR4A1A9</accession>